<proteinExistence type="predicted"/>
<dbReference type="AlphaFoldDB" id="A0A1T5MLQ8"/>
<keyword evidence="3" id="KW-1185">Reference proteome</keyword>
<evidence type="ECO:0000256" key="1">
    <source>
        <dbReference type="SAM" id="MobiDB-lite"/>
    </source>
</evidence>
<feature type="region of interest" description="Disordered" evidence="1">
    <location>
        <begin position="1"/>
        <end position="30"/>
    </location>
</feature>
<accession>A0A1T5MLQ8</accession>
<organism evidence="2 3">
    <name type="scientific">Ohtaekwangia koreensis</name>
    <dbReference type="NCBI Taxonomy" id="688867"/>
    <lineage>
        <taxon>Bacteria</taxon>
        <taxon>Pseudomonadati</taxon>
        <taxon>Bacteroidota</taxon>
        <taxon>Cytophagia</taxon>
        <taxon>Cytophagales</taxon>
        <taxon>Fulvivirgaceae</taxon>
        <taxon>Ohtaekwangia</taxon>
    </lineage>
</organism>
<gene>
    <name evidence="2" type="ORF">SAMN05660236_5776</name>
</gene>
<dbReference type="RefSeq" id="WP_079690275.1">
    <property type="nucleotide sequence ID" value="NZ_FUZU01000005.1"/>
</dbReference>
<protein>
    <submittedName>
        <fullName evidence="2">Uncharacterized protein</fullName>
    </submittedName>
</protein>
<dbReference type="EMBL" id="FUZU01000005">
    <property type="protein sequence ID" value="SKC89155.1"/>
    <property type="molecule type" value="Genomic_DNA"/>
</dbReference>
<evidence type="ECO:0000313" key="2">
    <source>
        <dbReference type="EMBL" id="SKC89155.1"/>
    </source>
</evidence>
<evidence type="ECO:0000313" key="3">
    <source>
        <dbReference type="Proteomes" id="UP000190961"/>
    </source>
</evidence>
<name>A0A1T5MLQ8_9BACT</name>
<sequence>MEATATRTAKSPRKKVVSPSNQTAKKGKPKRIWPKAMINLKISKATSIPGRKSGEAMKWYYDKGEWKEKNRAPPLLRNARG</sequence>
<reference evidence="2 3" key="1">
    <citation type="submission" date="2017-02" db="EMBL/GenBank/DDBJ databases">
        <authorList>
            <person name="Peterson S.W."/>
        </authorList>
    </citation>
    <scope>NUCLEOTIDE SEQUENCE [LARGE SCALE GENOMIC DNA]</scope>
    <source>
        <strain evidence="2 3">DSM 25262</strain>
    </source>
</reference>
<dbReference type="Proteomes" id="UP000190961">
    <property type="component" value="Unassembled WGS sequence"/>
</dbReference>